<dbReference type="RefSeq" id="WP_131613499.1">
    <property type="nucleotide sequence ID" value="NZ_PSZP01000017.1"/>
</dbReference>
<proteinExistence type="predicted"/>
<evidence type="ECO:0000256" key="2">
    <source>
        <dbReference type="ARBA" id="ARBA00023134"/>
    </source>
</evidence>
<dbReference type="InterPro" id="IPR023179">
    <property type="entry name" value="GTP-bd_ortho_bundle_sf"/>
</dbReference>
<protein>
    <submittedName>
        <fullName evidence="3">Uncharacterized protein</fullName>
    </submittedName>
</protein>
<dbReference type="AlphaFoldDB" id="A0A4R0XNA0"/>
<comment type="caution">
    <text evidence="3">The sequence shown here is derived from an EMBL/GenBank/DDBJ whole genome shotgun (WGS) entry which is preliminary data.</text>
</comment>
<dbReference type="EMBL" id="PSZP01000017">
    <property type="protein sequence ID" value="TCG10952.1"/>
    <property type="molecule type" value="Genomic_DNA"/>
</dbReference>
<keyword evidence="4" id="KW-1185">Reference proteome</keyword>
<gene>
    <name evidence="3" type="ORF">C4B25_02580</name>
</gene>
<evidence type="ECO:0000313" key="3">
    <source>
        <dbReference type="EMBL" id="TCG10952.1"/>
    </source>
</evidence>
<organism evidence="3 4">
    <name type="scientific">Mycoplasma todarodis</name>
    <dbReference type="NCBI Taxonomy" id="1937191"/>
    <lineage>
        <taxon>Bacteria</taxon>
        <taxon>Bacillati</taxon>
        <taxon>Mycoplasmatota</taxon>
        <taxon>Mollicutes</taxon>
        <taxon>Mycoplasmataceae</taxon>
        <taxon>Mycoplasma</taxon>
    </lineage>
</organism>
<name>A0A4R0XNA0_9MOLU</name>
<sequence length="111" mass="12969">MLQKVNNEILWPRFEDELTGVKLAIIGSVKTDVIPPLELVYAGYKLLTTYYPKKLEAIGLKPSDDTKEIYSEMMKFCEVKKFKKQGNLPDMDKAQRWFINYLRDLKGVTYD</sequence>
<evidence type="ECO:0000256" key="1">
    <source>
        <dbReference type="ARBA" id="ARBA00022741"/>
    </source>
</evidence>
<accession>A0A4R0XNA0</accession>
<keyword evidence="1" id="KW-0547">Nucleotide-binding</keyword>
<reference evidence="3 4" key="1">
    <citation type="submission" date="2018-02" db="EMBL/GenBank/DDBJ databases">
        <title>Mycoplasma marinum and Mycoplasma todarodis sp. nov., moderately halophilic and psychrotolerant mycoplasmas isolated from cephalopods.</title>
        <authorList>
            <person name="Viver T."/>
        </authorList>
    </citation>
    <scope>NUCLEOTIDE SEQUENCE [LARGE SCALE GENOMIC DNA]</scope>
    <source>
        <strain evidence="3 4">5H</strain>
    </source>
</reference>
<evidence type="ECO:0000313" key="4">
    <source>
        <dbReference type="Proteomes" id="UP000291072"/>
    </source>
</evidence>
<dbReference type="GO" id="GO:0005525">
    <property type="term" value="F:GTP binding"/>
    <property type="evidence" value="ECO:0007669"/>
    <property type="project" value="UniProtKB-KW"/>
</dbReference>
<dbReference type="Proteomes" id="UP000291072">
    <property type="component" value="Unassembled WGS sequence"/>
</dbReference>
<keyword evidence="2" id="KW-0342">GTP-binding</keyword>
<dbReference type="Gene3D" id="1.10.1580.10">
    <property type="match status" value="1"/>
</dbReference>